<comment type="caution">
    <text evidence="1">The sequence shown here is derived from an EMBL/GenBank/DDBJ whole genome shotgun (WGS) entry which is preliminary data.</text>
</comment>
<protein>
    <submittedName>
        <fullName evidence="1">Uncharacterized protein</fullName>
    </submittedName>
</protein>
<sequence>MSDSSFKSVEIRYQTAQAVPPPYAHFFTITAHSAADNGLKIEVVMTYTDRDELDEEEITGEGFSINDDFDWSGKLLPVWTKTVGELIRRTQLKTFNEEKLNDNQDYFLVTIEGEKQSKSAGTPSHPTEWQFLSQELIQATYEVSGKEKPFEVTYVVIEAGNRTEAHLTASFSRREVRLEARKNNQSQSRTLPWKELTSMMEVFYAVDYLSEEALPDLPRKTGRYLNLGTPEWYETGTSIIGDESAVNKLRKLLNQLVQS</sequence>
<name>A0A7K0EL89_9BACT</name>
<evidence type="ECO:0000313" key="2">
    <source>
        <dbReference type="Proteomes" id="UP000441754"/>
    </source>
</evidence>
<reference evidence="1 2" key="1">
    <citation type="journal article" date="2018" name="Antonie Van Leeuwenhoek">
        <title>Larkinella terrae sp. nov., isolated from soil on Jeju Island, South Korea.</title>
        <authorList>
            <person name="Ten L.N."/>
            <person name="Jeon J."/>
            <person name="Park S.J."/>
            <person name="Park S."/>
            <person name="Lee S.Y."/>
            <person name="Kim M.K."/>
            <person name="Jung H.Y."/>
        </authorList>
    </citation>
    <scope>NUCLEOTIDE SEQUENCE [LARGE SCALE GENOMIC DNA]</scope>
    <source>
        <strain evidence="1 2">KCTC 52001</strain>
    </source>
</reference>
<dbReference type="OrthoDB" id="934157at2"/>
<dbReference type="RefSeq" id="WP_154175937.1">
    <property type="nucleotide sequence ID" value="NZ_WJXZ01000009.1"/>
</dbReference>
<organism evidence="1 2">
    <name type="scientific">Larkinella terrae</name>
    <dbReference type="NCBI Taxonomy" id="2025311"/>
    <lineage>
        <taxon>Bacteria</taxon>
        <taxon>Pseudomonadati</taxon>
        <taxon>Bacteroidota</taxon>
        <taxon>Cytophagia</taxon>
        <taxon>Cytophagales</taxon>
        <taxon>Spirosomataceae</taxon>
        <taxon>Larkinella</taxon>
    </lineage>
</organism>
<dbReference type="AlphaFoldDB" id="A0A7K0EL89"/>
<dbReference type="Proteomes" id="UP000441754">
    <property type="component" value="Unassembled WGS sequence"/>
</dbReference>
<evidence type="ECO:0000313" key="1">
    <source>
        <dbReference type="EMBL" id="MRS62554.1"/>
    </source>
</evidence>
<proteinExistence type="predicted"/>
<keyword evidence="2" id="KW-1185">Reference proteome</keyword>
<dbReference type="EMBL" id="WJXZ01000009">
    <property type="protein sequence ID" value="MRS62554.1"/>
    <property type="molecule type" value="Genomic_DNA"/>
</dbReference>
<gene>
    <name evidence="1" type="ORF">GJJ30_14725</name>
</gene>
<accession>A0A7K0EL89</accession>